<comment type="cofactor">
    <cofactor evidence="9">
        <name>Mn(2+)</name>
        <dbReference type="ChEBI" id="CHEBI:29035"/>
    </cofactor>
    <text evidence="9">Binds 2 manganese ions per subunit.</text>
</comment>
<gene>
    <name evidence="10" type="ORF">DT376_45590</name>
</gene>
<keyword evidence="4" id="KW-0547">Nucleotide-binding</keyword>
<keyword evidence="5" id="KW-0692">RNA repair</keyword>
<evidence type="ECO:0000256" key="6">
    <source>
        <dbReference type="ARBA" id="ARBA00023134"/>
    </source>
</evidence>
<dbReference type="GO" id="GO:0170057">
    <property type="term" value="F:RNA ligase (GTP) activity"/>
    <property type="evidence" value="ECO:0007669"/>
    <property type="project" value="UniProtKB-EC"/>
</dbReference>
<protein>
    <recommendedName>
        <fullName evidence="1">3'-phosphate/5'-hydroxy nucleic acid ligase</fullName>
        <ecNumber evidence="1">6.5.1.8</ecNumber>
    </recommendedName>
</protein>
<dbReference type="GO" id="GO:0030145">
    <property type="term" value="F:manganese ion binding"/>
    <property type="evidence" value="ECO:0007669"/>
    <property type="project" value="TreeGrafter"/>
</dbReference>
<sequence>HSGSRGVGNAIGNLFIELAKADMRQHIANLPDKDLAYFEEGSRHFDDYVEAVGWAQDFARQNRALMMHAVIEAAR</sequence>
<feature type="non-terminal residue" evidence="10">
    <location>
        <position position="1"/>
    </location>
</feature>
<evidence type="ECO:0000256" key="5">
    <source>
        <dbReference type="ARBA" id="ARBA00022800"/>
    </source>
</evidence>
<proteinExistence type="predicted"/>
<dbReference type="InterPro" id="IPR001233">
    <property type="entry name" value="RtcB"/>
</dbReference>
<dbReference type="GO" id="GO:0006281">
    <property type="term" value="P:DNA repair"/>
    <property type="evidence" value="ECO:0007669"/>
    <property type="project" value="TreeGrafter"/>
</dbReference>
<dbReference type="GO" id="GO:0003909">
    <property type="term" value="F:DNA ligase activity"/>
    <property type="evidence" value="ECO:0007669"/>
    <property type="project" value="TreeGrafter"/>
</dbReference>
<dbReference type="InterPro" id="IPR052915">
    <property type="entry name" value="RtcB-like"/>
</dbReference>
<feature type="non-terminal residue" evidence="10">
    <location>
        <position position="75"/>
    </location>
</feature>
<keyword evidence="2" id="KW-0436">Ligase</keyword>
<dbReference type="GO" id="GO:0006396">
    <property type="term" value="P:RNA processing"/>
    <property type="evidence" value="ECO:0007669"/>
    <property type="project" value="InterPro"/>
</dbReference>
<evidence type="ECO:0000256" key="8">
    <source>
        <dbReference type="ARBA" id="ARBA00047746"/>
    </source>
</evidence>
<dbReference type="Pfam" id="PF01139">
    <property type="entry name" value="RtcB"/>
    <property type="match status" value="1"/>
</dbReference>
<dbReference type="GO" id="GO:0042245">
    <property type="term" value="P:RNA repair"/>
    <property type="evidence" value="ECO:0007669"/>
    <property type="project" value="UniProtKB-KW"/>
</dbReference>
<accession>A0A367LT63</accession>
<feature type="binding site" evidence="9">
    <location>
        <position position="1"/>
    </location>
    <ligand>
        <name>Mn(2+)</name>
        <dbReference type="ChEBI" id="CHEBI:29035"/>
        <label>2</label>
    </ligand>
</feature>
<dbReference type="InterPro" id="IPR036025">
    <property type="entry name" value="RtcB-like_sf"/>
</dbReference>
<dbReference type="Gene3D" id="3.90.1860.10">
    <property type="entry name" value="tRNA-splicing ligase RtcB"/>
    <property type="match status" value="1"/>
</dbReference>
<comment type="catalytic activity">
    <reaction evidence="8">
        <text>a 3'-end 3'-phospho-ribonucleotide-RNA + a 5'-end dephospho-ribonucleoside-RNA + GTP = a ribonucleotidyl-ribonucleotide-RNA + GMP + diphosphate</text>
        <dbReference type="Rhea" id="RHEA:68076"/>
        <dbReference type="Rhea" id="RHEA-COMP:10463"/>
        <dbReference type="Rhea" id="RHEA-COMP:13936"/>
        <dbReference type="Rhea" id="RHEA-COMP:17355"/>
        <dbReference type="ChEBI" id="CHEBI:33019"/>
        <dbReference type="ChEBI" id="CHEBI:37565"/>
        <dbReference type="ChEBI" id="CHEBI:58115"/>
        <dbReference type="ChEBI" id="CHEBI:83062"/>
        <dbReference type="ChEBI" id="CHEBI:138284"/>
        <dbReference type="ChEBI" id="CHEBI:173118"/>
        <dbReference type="EC" id="6.5.1.8"/>
    </reaction>
</comment>
<evidence type="ECO:0000313" key="10">
    <source>
        <dbReference type="EMBL" id="RCI63185.1"/>
    </source>
</evidence>
<evidence type="ECO:0000256" key="4">
    <source>
        <dbReference type="ARBA" id="ARBA00022741"/>
    </source>
</evidence>
<comment type="caution">
    <text evidence="10">The sequence shown here is derived from an EMBL/GenBank/DDBJ whole genome shotgun (WGS) entry which is preliminary data.</text>
</comment>
<dbReference type="Proteomes" id="UP000253594">
    <property type="component" value="Unassembled WGS sequence"/>
</dbReference>
<dbReference type="EMBL" id="QORE01004230">
    <property type="protein sequence ID" value="RCI63185.1"/>
    <property type="molecule type" value="Genomic_DNA"/>
</dbReference>
<dbReference type="PANTHER" id="PTHR43749:SF2">
    <property type="entry name" value="RNA-SPLICING LIGASE RTCB"/>
    <property type="match status" value="1"/>
</dbReference>
<dbReference type="SUPFAM" id="SSF103365">
    <property type="entry name" value="Hypothetical protein PH1602"/>
    <property type="match status" value="1"/>
</dbReference>
<dbReference type="PANTHER" id="PTHR43749">
    <property type="entry name" value="RNA-SPLICING LIGASE RTCB"/>
    <property type="match status" value="1"/>
</dbReference>
<evidence type="ECO:0000256" key="1">
    <source>
        <dbReference type="ARBA" id="ARBA00012726"/>
    </source>
</evidence>
<evidence type="ECO:0000256" key="7">
    <source>
        <dbReference type="ARBA" id="ARBA00023211"/>
    </source>
</evidence>
<name>A0A367LT63_PSEAI</name>
<evidence type="ECO:0000256" key="9">
    <source>
        <dbReference type="PIRSR" id="PIRSR601233-3"/>
    </source>
</evidence>
<organism evidence="10 11">
    <name type="scientific">Pseudomonas aeruginosa</name>
    <dbReference type="NCBI Taxonomy" id="287"/>
    <lineage>
        <taxon>Bacteria</taxon>
        <taxon>Pseudomonadati</taxon>
        <taxon>Pseudomonadota</taxon>
        <taxon>Gammaproteobacteria</taxon>
        <taxon>Pseudomonadales</taxon>
        <taxon>Pseudomonadaceae</taxon>
        <taxon>Pseudomonas</taxon>
    </lineage>
</organism>
<reference evidence="10 11" key="1">
    <citation type="submission" date="2018-07" db="EMBL/GenBank/DDBJ databases">
        <title>Mechanisms of high-level aminoglycoside resistance among Gram-negative pathogens in Brazil.</title>
        <authorList>
            <person name="Ballaben A.S."/>
            <person name="Darini A.L.C."/>
            <person name="Doi Y."/>
        </authorList>
    </citation>
    <scope>NUCLEOTIDE SEQUENCE [LARGE SCALE GENOMIC DNA]</scope>
    <source>
        <strain evidence="10 11">B2-305</strain>
    </source>
</reference>
<evidence type="ECO:0000313" key="11">
    <source>
        <dbReference type="Proteomes" id="UP000253594"/>
    </source>
</evidence>
<keyword evidence="3 9" id="KW-0479">Metal-binding</keyword>
<keyword evidence="7 9" id="KW-0464">Manganese</keyword>
<dbReference type="AlphaFoldDB" id="A0A367LT63"/>
<evidence type="ECO:0000256" key="2">
    <source>
        <dbReference type="ARBA" id="ARBA00022598"/>
    </source>
</evidence>
<dbReference type="GO" id="GO:0005525">
    <property type="term" value="F:GTP binding"/>
    <property type="evidence" value="ECO:0007669"/>
    <property type="project" value="UniProtKB-KW"/>
</dbReference>
<keyword evidence="6" id="KW-0342">GTP-binding</keyword>
<evidence type="ECO:0000256" key="3">
    <source>
        <dbReference type="ARBA" id="ARBA00022723"/>
    </source>
</evidence>
<dbReference type="EC" id="6.5.1.8" evidence="1"/>